<evidence type="ECO:0000256" key="2">
    <source>
        <dbReference type="ARBA" id="ARBA00001947"/>
    </source>
</evidence>
<dbReference type="Gene3D" id="1.20.120.1750">
    <property type="match status" value="1"/>
</dbReference>
<evidence type="ECO:0000259" key="15">
    <source>
        <dbReference type="PROSITE" id="PS50089"/>
    </source>
</evidence>
<reference evidence="18 19" key="1">
    <citation type="journal article" date="2019" name="Genome Biol. Evol.">
        <title>Insights into the evolution of the New World diploid cottons (Gossypium, subgenus Houzingenia) based on genome sequencing.</title>
        <authorList>
            <person name="Grover C.E."/>
            <person name="Arick M.A. 2nd"/>
            <person name="Thrash A."/>
            <person name="Conover J.L."/>
            <person name="Sanders W.S."/>
            <person name="Peterson D.G."/>
            <person name="Frelichowski J.E."/>
            <person name="Scheffler J.A."/>
            <person name="Scheffler B.E."/>
            <person name="Wendel J.F."/>
        </authorList>
    </citation>
    <scope>NUCLEOTIDE SEQUENCE [LARGE SCALE GENOMIC DNA]</scope>
    <source>
        <strain evidence="18">157</strain>
        <tissue evidence="18">Leaf</tissue>
    </source>
</reference>
<evidence type="ECO:0000256" key="1">
    <source>
        <dbReference type="ARBA" id="ARBA00001798"/>
    </source>
</evidence>
<comment type="function">
    <text evidence="3">Might act as an E3 ubiquitin-protein ligase, or as part of E3 complex, which accepts ubiquitin from specific E2 ubiquitin-conjugating enzymes and then transfers it to substrates.</text>
</comment>
<dbReference type="InterPro" id="IPR006575">
    <property type="entry name" value="RWD_dom"/>
</dbReference>
<dbReference type="CDD" id="cd20341">
    <property type="entry name" value="BRcat_RBR_RNF14"/>
    <property type="match status" value="1"/>
</dbReference>
<comment type="catalytic activity">
    <reaction evidence="1">
        <text>[E2 ubiquitin-conjugating enzyme]-S-ubiquitinyl-L-cysteine + [acceptor protein]-L-lysine = [E2 ubiquitin-conjugating enzyme]-L-cysteine + [acceptor protein]-N(6)-ubiquitinyl-L-lysine.</text>
        <dbReference type="EC" id="2.3.2.31"/>
    </reaction>
</comment>
<dbReference type="GO" id="GO:0008270">
    <property type="term" value="F:zinc ion binding"/>
    <property type="evidence" value="ECO:0007669"/>
    <property type="project" value="UniProtKB-KW"/>
</dbReference>
<comment type="caution">
    <text evidence="18">The sequence shown here is derived from an EMBL/GenBank/DDBJ whole genome shotgun (WGS) entry which is preliminary data.</text>
</comment>
<evidence type="ECO:0000256" key="12">
    <source>
        <dbReference type="ARBA" id="ARBA00022833"/>
    </source>
</evidence>
<keyword evidence="8" id="KW-0479">Metal-binding</keyword>
<feature type="compositionally biased region" description="Basic residues" evidence="14">
    <location>
        <begin position="67"/>
        <end position="80"/>
    </location>
</feature>
<dbReference type="GO" id="GO:0016567">
    <property type="term" value="P:protein ubiquitination"/>
    <property type="evidence" value="ECO:0007669"/>
    <property type="project" value="UniProtKB-UniPathway"/>
</dbReference>
<dbReference type="InterPro" id="IPR001841">
    <property type="entry name" value="Znf_RING"/>
</dbReference>
<evidence type="ECO:0000313" key="19">
    <source>
        <dbReference type="Proteomes" id="UP000593572"/>
    </source>
</evidence>
<dbReference type="FunFam" id="1.20.120.1750:FF:000029">
    <property type="entry name" value="RBR-type E3 ubiquitin transferase"/>
    <property type="match status" value="1"/>
</dbReference>
<dbReference type="Pfam" id="PF26200">
    <property type="entry name" value="Rcat_RNF216"/>
    <property type="match status" value="1"/>
</dbReference>
<evidence type="ECO:0000256" key="7">
    <source>
        <dbReference type="ARBA" id="ARBA00022679"/>
    </source>
</evidence>
<feature type="compositionally biased region" description="Basic and acidic residues" evidence="14">
    <location>
        <begin position="88"/>
        <end position="100"/>
    </location>
</feature>
<dbReference type="PROSITE" id="PS00518">
    <property type="entry name" value="ZF_RING_1"/>
    <property type="match status" value="1"/>
</dbReference>
<name>A0A7J8MG82_9ROSI</name>
<dbReference type="SUPFAM" id="SSF54495">
    <property type="entry name" value="UBC-like"/>
    <property type="match status" value="1"/>
</dbReference>
<evidence type="ECO:0000256" key="14">
    <source>
        <dbReference type="SAM" id="MobiDB-lite"/>
    </source>
</evidence>
<evidence type="ECO:0000256" key="4">
    <source>
        <dbReference type="ARBA" id="ARBA00004906"/>
    </source>
</evidence>
<dbReference type="Gene3D" id="3.30.40.10">
    <property type="entry name" value="Zinc/RING finger domain, C3HC4 (zinc finger)"/>
    <property type="match status" value="1"/>
</dbReference>
<organism evidence="18 19">
    <name type="scientific">Gossypium lobatum</name>
    <dbReference type="NCBI Taxonomy" id="34289"/>
    <lineage>
        <taxon>Eukaryota</taxon>
        <taxon>Viridiplantae</taxon>
        <taxon>Streptophyta</taxon>
        <taxon>Embryophyta</taxon>
        <taxon>Tracheophyta</taxon>
        <taxon>Spermatophyta</taxon>
        <taxon>Magnoliopsida</taxon>
        <taxon>eudicotyledons</taxon>
        <taxon>Gunneridae</taxon>
        <taxon>Pentapetalae</taxon>
        <taxon>rosids</taxon>
        <taxon>malvids</taxon>
        <taxon>Malvales</taxon>
        <taxon>Malvaceae</taxon>
        <taxon>Malvoideae</taxon>
        <taxon>Gossypium</taxon>
    </lineage>
</organism>
<dbReference type="CDD" id="cd23134">
    <property type="entry name" value="RING-HC_ITT1-like"/>
    <property type="match status" value="1"/>
</dbReference>
<dbReference type="InterPro" id="IPR002867">
    <property type="entry name" value="IBR_dom"/>
</dbReference>
<accession>A0A7J8MG82</accession>
<dbReference type="PANTHER" id="PTHR11685">
    <property type="entry name" value="RBR FAMILY RING FINGER AND IBR DOMAIN-CONTAINING"/>
    <property type="match status" value="1"/>
</dbReference>
<sequence>MRRARRGSRGSHPQSNDTWSVKPHRGTPQQPPHGSQEQQQESNLNSPSTSSTSNQQQFPNSTQEPHKTHRNTSWKYRRGQVVKTQFVKRSDLASSKHELSSEDNNASLGVAEDMDVDQNENKGREVLESKVEEDGEKIEGDESHDGADDFVNRLEELRLRGDEPELPEEQLSINEQLQEDEVLVIQSIYGDNVFILEEHMGLRSLKIHIHLEGCGEKIIKAKFNSSNVVGAKSEGSDDFSYSFKVQHLPPIVLTCLLPKSYPSHLPPYFTLSVQWLHPARISDLCGQLDSLWKEQEGQEVMYQWAEWLQNFSLSYFGFDKEIILGPYGIENTGDRRAISGCVSPDVDVPIIRSYNEDKLHENFLKGLHECSICLSEHAGIDFVRLPCKHFYCWKCMETYSNMHISDATITKLQCPEAKCGGMVPPALLKRLLGDEGYERWESLMLQKTLESMSDVAYCPRCETPCIEDEEQHAQCSKCFFSFCTLCRERRHVGIACLTPEIKLRVLQERQSSSQLDHEQKRREREMINELLSLKEIMRDAKQCPSCKMAISRTEGCNKIVCENCGQYFCYRCNSAISGYDHFRDGACELFPQEMIREWEERVNVRQVLGQVQAQLFADRGLPCPNCRQFNAKVRKFVRQQQSLILLGMPNALLLLMQKDCKARFSTLWTQGLQAAHRGIAANTIDQPY</sequence>
<dbReference type="InterPro" id="IPR013083">
    <property type="entry name" value="Znf_RING/FYVE/PHD"/>
</dbReference>
<feature type="compositionally biased region" description="Basic and acidic residues" evidence="14">
    <location>
        <begin position="119"/>
        <end position="147"/>
    </location>
</feature>
<dbReference type="SUPFAM" id="SSF57850">
    <property type="entry name" value="RING/U-box"/>
    <property type="match status" value="3"/>
</dbReference>
<gene>
    <name evidence="18" type="ORF">Golob_008688</name>
</gene>
<evidence type="ECO:0000259" key="16">
    <source>
        <dbReference type="PROSITE" id="PS50908"/>
    </source>
</evidence>
<keyword evidence="7" id="KW-0808">Transferase</keyword>
<keyword evidence="19" id="KW-1185">Reference proteome</keyword>
<evidence type="ECO:0000256" key="10">
    <source>
        <dbReference type="ARBA" id="ARBA00022771"/>
    </source>
</evidence>
<evidence type="ECO:0000256" key="9">
    <source>
        <dbReference type="ARBA" id="ARBA00022737"/>
    </source>
</evidence>
<dbReference type="FunFam" id="3.30.40.10:FF:000358">
    <property type="entry name" value="RBR-type E3 ubiquitin transferase"/>
    <property type="match status" value="1"/>
</dbReference>
<keyword evidence="11" id="KW-0833">Ubl conjugation pathway</keyword>
<feature type="domain" description="RING-type" evidence="15">
    <location>
        <begin position="370"/>
        <end position="418"/>
    </location>
</feature>
<dbReference type="SMART" id="SM00184">
    <property type="entry name" value="RING"/>
    <property type="match status" value="2"/>
</dbReference>
<proteinExistence type="inferred from homology"/>
<dbReference type="PROSITE" id="PS51873">
    <property type="entry name" value="TRIAD"/>
    <property type="match status" value="1"/>
</dbReference>
<dbReference type="Pfam" id="PF05773">
    <property type="entry name" value="RWD"/>
    <property type="match status" value="1"/>
</dbReference>
<evidence type="ECO:0000256" key="6">
    <source>
        <dbReference type="ARBA" id="ARBA00012251"/>
    </source>
</evidence>
<feature type="domain" description="RING-type" evidence="17">
    <location>
        <begin position="366"/>
        <end position="593"/>
    </location>
</feature>
<keyword evidence="9" id="KW-0677">Repeat</keyword>
<dbReference type="AlphaFoldDB" id="A0A7J8MG82"/>
<evidence type="ECO:0000256" key="5">
    <source>
        <dbReference type="ARBA" id="ARBA00005884"/>
    </source>
</evidence>
<dbReference type="Pfam" id="PF01485">
    <property type="entry name" value="IBR"/>
    <property type="match status" value="1"/>
</dbReference>
<feature type="region of interest" description="Disordered" evidence="14">
    <location>
        <begin position="1"/>
        <end position="147"/>
    </location>
</feature>
<protein>
    <recommendedName>
        <fullName evidence="6">RBR-type E3 ubiquitin transferase</fullName>
        <ecNumber evidence="6">2.3.2.31</ecNumber>
    </recommendedName>
</protein>
<dbReference type="SMART" id="SM00647">
    <property type="entry name" value="IBR"/>
    <property type="match status" value="2"/>
</dbReference>
<dbReference type="PROSITE" id="PS50908">
    <property type="entry name" value="RWD"/>
    <property type="match status" value="1"/>
</dbReference>
<evidence type="ECO:0000313" key="18">
    <source>
        <dbReference type="EMBL" id="MBA0563721.1"/>
    </source>
</evidence>
<dbReference type="CDD" id="cd23820">
    <property type="entry name" value="RWD_RNF14"/>
    <property type="match status" value="1"/>
</dbReference>
<comment type="pathway">
    <text evidence="4">Protein modification; protein ubiquitination.</text>
</comment>
<dbReference type="Gene3D" id="3.10.110.10">
    <property type="entry name" value="Ubiquitin Conjugating Enzyme"/>
    <property type="match status" value="1"/>
</dbReference>
<feature type="compositionally biased region" description="Low complexity" evidence="14">
    <location>
        <begin position="32"/>
        <end position="63"/>
    </location>
</feature>
<dbReference type="InterPro" id="IPR044066">
    <property type="entry name" value="TRIAD_supradom"/>
</dbReference>
<comment type="cofactor">
    <cofactor evidence="2">
        <name>Zn(2+)</name>
        <dbReference type="ChEBI" id="CHEBI:29105"/>
    </cofactor>
</comment>
<evidence type="ECO:0000256" key="8">
    <source>
        <dbReference type="ARBA" id="ARBA00022723"/>
    </source>
</evidence>
<dbReference type="InterPro" id="IPR017907">
    <property type="entry name" value="Znf_RING_CS"/>
</dbReference>
<keyword evidence="12" id="KW-0862">Zinc</keyword>
<evidence type="ECO:0000259" key="17">
    <source>
        <dbReference type="PROSITE" id="PS51873"/>
    </source>
</evidence>
<dbReference type="InterPro" id="IPR031127">
    <property type="entry name" value="E3_UB_ligase_RBR"/>
</dbReference>
<evidence type="ECO:0000256" key="11">
    <source>
        <dbReference type="ARBA" id="ARBA00022786"/>
    </source>
</evidence>
<dbReference type="PROSITE" id="PS50089">
    <property type="entry name" value="ZF_RING_2"/>
    <property type="match status" value="1"/>
</dbReference>
<dbReference type="InterPro" id="IPR016135">
    <property type="entry name" value="UBQ-conjugating_enzyme/RWD"/>
</dbReference>
<evidence type="ECO:0000256" key="3">
    <source>
        <dbReference type="ARBA" id="ARBA00003976"/>
    </source>
</evidence>
<dbReference type="Proteomes" id="UP000593572">
    <property type="component" value="Unassembled WGS sequence"/>
</dbReference>
<dbReference type="GO" id="GO:0061630">
    <property type="term" value="F:ubiquitin protein ligase activity"/>
    <property type="evidence" value="ECO:0007669"/>
    <property type="project" value="UniProtKB-EC"/>
</dbReference>
<dbReference type="SMART" id="SM00591">
    <property type="entry name" value="RWD"/>
    <property type="match status" value="1"/>
</dbReference>
<comment type="similarity">
    <text evidence="5">Belongs to the RBR family. Ariadne subfamily.</text>
</comment>
<evidence type="ECO:0000256" key="13">
    <source>
        <dbReference type="PROSITE-ProRule" id="PRU00175"/>
    </source>
</evidence>
<keyword evidence="10 13" id="KW-0863">Zinc-finger</keyword>
<dbReference type="EMBL" id="JABEZX010000008">
    <property type="protein sequence ID" value="MBA0563721.1"/>
    <property type="molecule type" value="Genomic_DNA"/>
</dbReference>
<feature type="domain" description="RWD" evidence="16">
    <location>
        <begin position="180"/>
        <end position="315"/>
    </location>
</feature>
<dbReference type="UniPathway" id="UPA00143"/>
<dbReference type="EC" id="2.3.2.31" evidence="6"/>